<name>A0AAV0HQN3_9ROSI</name>
<proteinExistence type="predicted"/>
<comment type="caution">
    <text evidence="2">The sequence shown here is derived from an EMBL/GenBank/DDBJ whole genome shotgun (WGS) entry which is preliminary data.</text>
</comment>
<evidence type="ECO:0000256" key="1">
    <source>
        <dbReference type="SAM" id="MobiDB-lite"/>
    </source>
</evidence>
<feature type="compositionally biased region" description="Polar residues" evidence="1">
    <location>
        <begin position="1"/>
        <end position="20"/>
    </location>
</feature>
<dbReference type="EMBL" id="CAMGYJ010000002">
    <property type="protein sequence ID" value="CAI0387614.1"/>
    <property type="molecule type" value="Genomic_DNA"/>
</dbReference>
<keyword evidence="3" id="KW-1185">Reference proteome</keyword>
<organism evidence="2 3">
    <name type="scientific">Linum tenue</name>
    <dbReference type="NCBI Taxonomy" id="586396"/>
    <lineage>
        <taxon>Eukaryota</taxon>
        <taxon>Viridiplantae</taxon>
        <taxon>Streptophyta</taxon>
        <taxon>Embryophyta</taxon>
        <taxon>Tracheophyta</taxon>
        <taxon>Spermatophyta</taxon>
        <taxon>Magnoliopsida</taxon>
        <taxon>eudicotyledons</taxon>
        <taxon>Gunneridae</taxon>
        <taxon>Pentapetalae</taxon>
        <taxon>rosids</taxon>
        <taxon>fabids</taxon>
        <taxon>Malpighiales</taxon>
        <taxon>Linaceae</taxon>
        <taxon>Linum</taxon>
    </lineage>
</organism>
<sequence length="61" mass="6933">MSSFVWSSNDGNSSPENCHTSHQHRLSWMGRAEYGMRLDPVLNSELAGDCSYRSGCLQYLY</sequence>
<dbReference type="AlphaFoldDB" id="A0AAV0HQN3"/>
<protein>
    <submittedName>
        <fullName evidence="2">Uncharacterized protein</fullName>
    </submittedName>
</protein>
<evidence type="ECO:0000313" key="3">
    <source>
        <dbReference type="Proteomes" id="UP001154282"/>
    </source>
</evidence>
<gene>
    <name evidence="2" type="ORF">LITE_LOCUS5532</name>
</gene>
<evidence type="ECO:0000313" key="2">
    <source>
        <dbReference type="EMBL" id="CAI0387614.1"/>
    </source>
</evidence>
<dbReference type="Proteomes" id="UP001154282">
    <property type="component" value="Unassembled WGS sequence"/>
</dbReference>
<feature type="region of interest" description="Disordered" evidence="1">
    <location>
        <begin position="1"/>
        <end position="21"/>
    </location>
</feature>
<reference evidence="2" key="1">
    <citation type="submission" date="2022-08" db="EMBL/GenBank/DDBJ databases">
        <authorList>
            <person name="Gutierrez-Valencia J."/>
        </authorList>
    </citation>
    <scope>NUCLEOTIDE SEQUENCE</scope>
</reference>
<accession>A0AAV0HQN3</accession>